<dbReference type="Proteomes" id="UP000639772">
    <property type="component" value="Unassembled WGS sequence"/>
</dbReference>
<protein>
    <submittedName>
        <fullName evidence="2">Uncharacterized protein</fullName>
    </submittedName>
</protein>
<dbReference type="Proteomes" id="UP000636800">
    <property type="component" value="Unassembled WGS sequence"/>
</dbReference>
<comment type="caution">
    <text evidence="2">The sequence shown here is derived from an EMBL/GenBank/DDBJ whole genome shotgun (WGS) entry which is preliminary data.</text>
</comment>
<feature type="non-terminal residue" evidence="2">
    <location>
        <position position="1"/>
    </location>
</feature>
<dbReference type="AlphaFoldDB" id="A0A835P8A0"/>
<gene>
    <name evidence="2" type="ORF">HPP92_029130</name>
    <name evidence="1" type="ORF">HPP92_029141</name>
</gene>
<name>A0A835P8A0_VANPL</name>
<evidence type="ECO:0000313" key="2">
    <source>
        <dbReference type="EMBL" id="KAG0445842.1"/>
    </source>
</evidence>
<organism evidence="2 3">
    <name type="scientific">Vanilla planifolia</name>
    <name type="common">Vanilla</name>
    <dbReference type="NCBI Taxonomy" id="51239"/>
    <lineage>
        <taxon>Eukaryota</taxon>
        <taxon>Viridiplantae</taxon>
        <taxon>Streptophyta</taxon>
        <taxon>Embryophyta</taxon>
        <taxon>Tracheophyta</taxon>
        <taxon>Spermatophyta</taxon>
        <taxon>Magnoliopsida</taxon>
        <taxon>Liliopsida</taxon>
        <taxon>Asparagales</taxon>
        <taxon>Orchidaceae</taxon>
        <taxon>Vanilloideae</taxon>
        <taxon>Vanilleae</taxon>
        <taxon>Vanilla</taxon>
    </lineage>
</organism>
<sequence>GKRTKWLNKATTAALDATITTLLRHSVAAGDPEASALMWLAGEMRPCMAERRFQAHMVEKCLQRGYPVTAHQRTQQKFSIRCCEDQKISDYSSQQTAETFY</sequence>
<reference evidence="3 4" key="1">
    <citation type="journal article" date="2020" name="Nat. Food">
        <title>A phased Vanilla planifolia genome enables genetic improvement of flavour and production.</title>
        <authorList>
            <person name="Hasing T."/>
            <person name="Tang H."/>
            <person name="Brym M."/>
            <person name="Khazi F."/>
            <person name="Huang T."/>
            <person name="Chambers A.H."/>
        </authorList>
    </citation>
    <scope>NUCLEOTIDE SEQUENCE [LARGE SCALE GENOMIC DNA]</scope>
    <source>
        <tissue evidence="2">Leaf</tissue>
    </source>
</reference>
<proteinExistence type="predicted"/>
<feature type="non-terminal residue" evidence="2">
    <location>
        <position position="101"/>
    </location>
</feature>
<accession>A0A835P8A0</accession>
<dbReference type="EMBL" id="JADCNL010000645">
    <property type="protein sequence ID" value="KAG0445842.1"/>
    <property type="molecule type" value="Genomic_DNA"/>
</dbReference>
<keyword evidence="3" id="KW-1185">Reference proteome</keyword>
<dbReference type="EMBL" id="JADCNM010000646">
    <property type="protein sequence ID" value="KAG0445819.1"/>
    <property type="molecule type" value="Genomic_DNA"/>
</dbReference>
<evidence type="ECO:0000313" key="4">
    <source>
        <dbReference type="Proteomes" id="UP000639772"/>
    </source>
</evidence>
<evidence type="ECO:0000313" key="1">
    <source>
        <dbReference type="EMBL" id="KAG0445819.1"/>
    </source>
</evidence>
<evidence type="ECO:0000313" key="3">
    <source>
        <dbReference type="Proteomes" id="UP000636800"/>
    </source>
</evidence>